<dbReference type="InterPro" id="IPR011042">
    <property type="entry name" value="6-blade_b-propeller_TolB-like"/>
</dbReference>
<dbReference type="GO" id="GO:0061630">
    <property type="term" value="F:ubiquitin protein ligase activity"/>
    <property type="evidence" value="ECO:0007669"/>
    <property type="project" value="TreeGrafter"/>
</dbReference>
<organism evidence="3 4">
    <name type="scientific">Lingula anatina</name>
    <name type="common">Brachiopod</name>
    <name type="synonym">Lingula unguis</name>
    <dbReference type="NCBI Taxonomy" id="7574"/>
    <lineage>
        <taxon>Eukaryota</taxon>
        <taxon>Metazoa</taxon>
        <taxon>Spiralia</taxon>
        <taxon>Lophotrochozoa</taxon>
        <taxon>Brachiopoda</taxon>
        <taxon>Linguliformea</taxon>
        <taxon>Lingulata</taxon>
        <taxon>Lingulida</taxon>
        <taxon>Linguloidea</taxon>
        <taxon>Lingulidae</taxon>
        <taxon>Lingula</taxon>
    </lineage>
</organism>
<dbReference type="PANTHER" id="PTHR24104:SF25">
    <property type="entry name" value="PROTEIN LIN-41"/>
    <property type="match status" value="1"/>
</dbReference>
<dbReference type="OrthoDB" id="6105938at2759"/>
<dbReference type="InterPro" id="IPR050952">
    <property type="entry name" value="TRIM-NHL_E3_ligases"/>
</dbReference>
<dbReference type="GeneID" id="106173520"/>
<dbReference type="RefSeq" id="XP_013410131.1">
    <property type="nucleotide sequence ID" value="XM_013554677.1"/>
</dbReference>
<evidence type="ECO:0000256" key="2">
    <source>
        <dbReference type="PROSITE-ProRule" id="PRU00504"/>
    </source>
</evidence>
<accession>A0A1S3JJ29</accession>
<proteinExistence type="predicted"/>
<dbReference type="GO" id="GO:0043161">
    <property type="term" value="P:proteasome-mediated ubiquitin-dependent protein catabolic process"/>
    <property type="evidence" value="ECO:0007669"/>
    <property type="project" value="TreeGrafter"/>
</dbReference>
<dbReference type="CDD" id="cd05819">
    <property type="entry name" value="NHL"/>
    <property type="match status" value="1"/>
</dbReference>
<dbReference type="KEGG" id="lak:106173520"/>
<keyword evidence="1" id="KW-0677">Repeat</keyword>
<dbReference type="Gene3D" id="2.120.10.30">
    <property type="entry name" value="TolB, C-terminal domain"/>
    <property type="match status" value="2"/>
</dbReference>
<dbReference type="Pfam" id="PF01436">
    <property type="entry name" value="NHL"/>
    <property type="match status" value="1"/>
</dbReference>
<dbReference type="GO" id="GO:0008270">
    <property type="term" value="F:zinc ion binding"/>
    <property type="evidence" value="ECO:0007669"/>
    <property type="project" value="UniProtKB-KW"/>
</dbReference>
<dbReference type="PROSITE" id="PS51125">
    <property type="entry name" value="NHL"/>
    <property type="match status" value="1"/>
</dbReference>
<feature type="repeat" description="NHL" evidence="2">
    <location>
        <begin position="324"/>
        <end position="363"/>
    </location>
</feature>
<evidence type="ECO:0000313" key="3">
    <source>
        <dbReference type="Proteomes" id="UP000085678"/>
    </source>
</evidence>
<dbReference type="Proteomes" id="UP000085678">
    <property type="component" value="Unplaced"/>
</dbReference>
<evidence type="ECO:0000256" key="1">
    <source>
        <dbReference type="ARBA" id="ARBA00022737"/>
    </source>
</evidence>
<protein>
    <submittedName>
        <fullName evidence="4">Tripartite motif-containing protein 3</fullName>
    </submittedName>
</protein>
<dbReference type="InterPro" id="IPR001258">
    <property type="entry name" value="NHL_repeat"/>
</dbReference>
<name>A0A1S3JJ29_LINAN</name>
<dbReference type="PANTHER" id="PTHR24104">
    <property type="entry name" value="E3 UBIQUITIN-PROTEIN LIGASE NHLRC1-RELATED"/>
    <property type="match status" value="1"/>
</dbReference>
<reference evidence="4" key="1">
    <citation type="submission" date="2025-08" db="UniProtKB">
        <authorList>
            <consortium name="RefSeq"/>
        </authorList>
    </citation>
    <scope>IDENTIFICATION</scope>
    <source>
        <tissue evidence="4">Gonads</tissue>
    </source>
</reference>
<evidence type="ECO:0000313" key="4">
    <source>
        <dbReference type="RefSeq" id="XP_013410131.1"/>
    </source>
</evidence>
<gene>
    <name evidence="4" type="primary">LOC106173520</name>
</gene>
<dbReference type="GO" id="GO:0000209">
    <property type="term" value="P:protein polyubiquitination"/>
    <property type="evidence" value="ECO:0007669"/>
    <property type="project" value="TreeGrafter"/>
</dbReference>
<keyword evidence="3" id="KW-1185">Reference proteome</keyword>
<dbReference type="InParanoid" id="A0A1S3JJ29"/>
<dbReference type="SUPFAM" id="SSF101898">
    <property type="entry name" value="NHL repeat"/>
    <property type="match status" value="1"/>
</dbReference>
<dbReference type="STRING" id="7574.A0A1S3JJ29"/>
<sequence>MIDHREETMLSEVNSAYDKNELHHVSLQSACDFAQELITNGTDSDIMIHAKPLIERLEVMGKTPGTPAQISYSPGEISAAGLEAMLGQVTVQSQPPLAGQETNPRLALHTPVFLWKAKCVHSFSAKLKDDKGRMCITGLAIDEQYTYVVDSYSPDKMRGNDRTKVFTNEGQFKFDIKLKRPIDVAVSQTGLLYITSQGEGSVVVHTTGGQPVTSMLKLKRSCSITLTRQGHVMVCDVEKIYFFTSNSVQFPVIISLRNSNSQMYKRACRNPEYISDKSYITENSVNDNIVISINDQHCIYMLSSSLQQNDKYDRSAYQLYQYGGTRGSGDGELDGPCGVCTDSYGHIFIADCNNHRIVALDAQGEFIRYIATKNDGLECPTALAINPAGQLVVAEEHGKVKTFQYLQ</sequence>
<dbReference type="AlphaFoldDB" id="A0A1S3JJ29"/>